<dbReference type="EMBL" id="ML977199">
    <property type="protein sequence ID" value="KAF1981442.1"/>
    <property type="molecule type" value="Genomic_DNA"/>
</dbReference>
<feature type="transmembrane region" description="Helical" evidence="1">
    <location>
        <begin position="30"/>
        <end position="53"/>
    </location>
</feature>
<name>A0A6G1GKS0_9PEZI</name>
<feature type="transmembrane region" description="Helical" evidence="1">
    <location>
        <begin position="6"/>
        <end position="23"/>
    </location>
</feature>
<reference evidence="2" key="1">
    <citation type="journal article" date="2020" name="Stud. Mycol.">
        <title>101 Dothideomycetes genomes: a test case for predicting lifestyles and emergence of pathogens.</title>
        <authorList>
            <person name="Haridas S."/>
            <person name="Albert R."/>
            <person name="Binder M."/>
            <person name="Bloem J."/>
            <person name="Labutti K."/>
            <person name="Salamov A."/>
            <person name="Andreopoulos B."/>
            <person name="Baker S."/>
            <person name="Barry K."/>
            <person name="Bills G."/>
            <person name="Bluhm B."/>
            <person name="Cannon C."/>
            <person name="Castanera R."/>
            <person name="Culley D."/>
            <person name="Daum C."/>
            <person name="Ezra D."/>
            <person name="Gonzalez J."/>
            <person name="Henrissat B."/>
            <person name="Kuo A."/>
            <person name="Liang C."/>
            <person name="Lipzen A."/>
            <person name="Lutzoni F."/>
            <person name="Magnuson J."/>
            <person name="Mondo S."/>
            <person name="Nolan M."/>
            <person name="Ohm R."/>
            <person name="Pangilinan J."/>
            <person name="Park H.-J."/>
            <person name="Ramirez L."/>
            <person name="Alfaro M."/>
            <person name="Sun H."/>
            <person name="Tritt A."/>
            <person name="Yoshinaga Y."/>
            <person name="Zwiers L.-H."/>
            <person name="Turgeon B."/>
            <person name="Goodwin S."/>
            <person name="Spatafora J."/>
            <person name="Crous P."/>
            <person name="Grigoriev I."/>
        </authorList>
    </citation>
    <scope>NUCLEOTIDE SEQUENCE</scope>
    <source>
        <strain evidence="2">CBS 113979</strain>
    </source>
</reference>
<evidence type="ECO:0000313" key="2">
    <source>
        <dbReference type="EMBL" id="KAF1981442.1"/>
    </source>
</evidence>
<accession>A0A6G1GKS0</accession>
<sequence>MYLTHLIYPAVLFKAVILLHAVVDPQSNSIFTSLAIIGIGCAYCASAITFHSIRSIDIETEGE</sequence>
<keyword evidence="3" id="KW-1185">Reference proteome</keyword>
<keyword evidence="1" id="KW-1133">Transmembrane helix</keyword>
<proteinExistence type="predicted"/>
<keyword evidence="1" id="KW-0812">Transmembrane</keyword>
<keyword evidence="1" id="KW-0472">Membrane</keyword>
<gene>
    <name evidence="2" type="ORF">K402DRAFT_398529</name>
</gene>
<evidence type="ECO:0000256" key="1">
    <source>
        <dbReference type="SAM" id="Phobius"/>
    </source>
</evidence>
<dbReference type="AlphaFoldDB" id="A0A6G1GKS0"/>
<dbReference type="Proteomes" id="UP000800041">
    <property type="component" value="Unassembled WGS sequence"/>
</dbReference>
<evidence type="ECO:0000313" key="3">
    <source>
        <dbReference type="Proteomes" id="UP000800041"/>
    </source>
</evidence>
<organism evidence="2 3">
    <name type="scientific">Aulographum hederae CBS 113979</name>
    <dbReference type="NCBI Taxonomy" id="1176131"/>
    <lineage>
        <taxon>Eukaryota</taxon>
        <taxon>Fungi</taxon>
        <taxon>Dikarya</taxon>
        <taxon>Ascomycota</taxon>
        <taxon>Pezizomycotina</taxon>
        <taxon>Dothideomycetes</taxon>
        <taxon>Pleosporomycetidae</taxon>
        <taxon>Aulographales</taxon>
        <taxon>Aulographaceae</taxon>
    </lineage>
</organism>
<protein>
    <submittedName>
        <fullName evidence="2">Uncharacterized protein</fullName>
    </submittedName>
</protein>